<comment type="caution">
    <text evidence="1">The sequence shown here is derived from an EMBL/GenBank/DDBJ whole genome shotgun (WGS) entry which is preliminary data.</text>
</comment>
<name>A0ABW5XX75_9BACL</name>
<organism evidence="1 2">
    <name type="scientific">Kurthia populi</name>
    <dbReference type="NCBI Taxonomy" id="1562132"/>
    <lineage>
        <taxon>Bacteria</taxon>
        <taxon>Bacillati</taxon>
        <taxon>Bacillota</taxon>
        <taxon>Bacilli</taxon>
        <taxon>Bacillales</taxon>
        <taxon>Caryophanaceae</taxon>
        <taxon>Kurthia</taxon>
    </lineage>
</organism>
<dbReference type="Proteomes" id="UP001597568">
    <property type="component" value="Unassembled WGS sequence"/>
</dbReference>
<reference evidence="2" key="1">
    <citation type="journal article" date="2019" name="Int. J. Syst. Evol. Microbiol.">
        <title>The Global Catalogue of Microorganisms (GCM) 10K type strain sequencing project: providing services to taxonomists for standard genome sequencing and annotation.</title>
        <authorList>
            <consortium name="The Broad Institute Genomics Platform"/>
            <consortium name="The Broad Institute Genome Sequencing Center for Infectious Disease"/>
            <person name="Wu L."/>
            <person name="Ma J."/>
        </authorList>
    </citation>
    <scope>NUCLEOTIDE SEQUENCE [LARGE SCALE GENOMIC DNA]</scope>
    <source>
        <strain evidence="2">KCTC 33522</strain>
    </source>
</reference>
<protein>
    <submittedName>
        <fullName evidence="1">Uncharacterized protein</fullName>
    </submittedName>
</protein>
<gene>
    <name evidence="1" type="ORF">ACFSY7_03495</name>
</gene>
<sequence>MKPESVDYADEITCPYCQYVDDESWQMTEEEYDDFECANCGKLFDVVRHLTIRYSSKPKDVEGVDENGDNYSYAAD</sequence>
<keyword evidence="2" id="KW-1185">Reference proteome</keyword>
<evidence type="ECO:0000313" key="2">
    <source>
        <dbReference type="Proteomes" id="UP001597568"/>
    </source>
</evidence>
<proteinExistence type="predicted"/>
<accession>A0ABW5XX75</accession>
<evidence type="ECO:0000313" key="1">
    <source>
        <dbReference type="EMBL" id="MFD2867569.1"/>
    </source>
</evidence>
<dbReference type="EMBL" id="JBHUOR010000019">
    <property type="protein sequence ID" value="MFD2867569.1"/>
    <property type="molecule type" value="Genomic_DNA"/>
</dbReference>
<dbReference type="RefSeq" id="WP_380146856.1">
    <property type="nucleotide sequence ID" value="NZ_JBHUOR010000019.1"/>
</dbReference>